<evidence type="ECO:0000313" key="1">
    <source>
        <dbReference type="EMBL" id="QDH91590.1"/>
    </source>
</evidence>
<organism evidence="1 2">
    <name type="scientific">Microbacterium phage Cinna</name>
    <dbReference type="NCBI Taxonomy" id="2591215"/>
    <lineage>
        <taxon>Viruses</taxon>
        <taxon>Duplodnaviria</taxon>
        <taxon>Heunggongvirae</taxon>
        <taxon>Uroviricota</taxon>
        <taxon>Caudoviricetes</taxon>
        <taxon>Kutznervirinae</taxon>
        <taxon>Mementomorivirus</taxon>
        <taxon>Mementomorivirus cinna</taxon>
    </lineage>
</organism>
<sequence>MAAMTPTLITLYARVGTSEVLNEIGTITPEVTTRPPTDAERENGAVEMVAVVDIDIPTMLRDAADEYERQARRTPHEIAQDALAARRADLAGR</sequence>
<dbReference type="Proteomes" id="UP000317804">
    <property type="component" value="Segment"/>
</dbReference>
<accession>A0A514DD99</accession>
<name>A0A514DD99_9CAUD</name>
<protein>
    <submittedName>
        <fullName evidence="1">Uncharacterized protein</fullName>
    </submittedName>
</protein>
<proteinExistence type="predicted"/>
<reference evidence="1 2" key="1">
    <citation type="submission" date="2019-05" db="EMBL/GenBank/DDBJ databases">
        <authorList>
            <person name="Stoner T.H."/>
            <person name="Aull H.G."/>
            <person name="Divens A.M."/>
            <person name="Zack K."/>
            <person name="Garlena R.A."/>
            <person name="Russell D.A."/>
            <person name="Pope W.H."/>
            <person name="Jacobs-Sera D."/>
            <person name="Hatfull G.F."/>
        </authorList>
    </citation>
    <scope>NUCLEOTIDE SEQUENCE [LARGE SCALE GENOMIC DNA]</scope>
</reference>
<gene>
    <name evidence="1" type="primary">5</name>
    <name evidence="1" type="ORF">PBI_CINNA_5</name>
</gene>
<keyword evidence="2" id="KW-1185">Reference proteome</keyword>
<dbReference type="RefSeq" id="YP_010751013.1">
    <property type="nucleotide sequence ID" value="NC_073365.1"/>
</dbReference>
<dbReference type="EMBL" id="MK937591">
    <property type="protein sequence ID" value="QDH91590.1"/>
    <property type="molecule type" value="Genomic_DNA"/>
</dbReference>
<dbReference type="KEGG" id="vg:80004673"/>
<evidence type="ECO:0000313" key="2">
    <source>
        <dbReference type="Proteomes" id="UP000317804"/>
    </source>
</evidence>
<dbReference type="GeneID" id="80004673"/>